<dbReference type="PANTHER" id="PTHR46150">
    <property type="entry name" value="RHO GTPASE-ACTIVATING PROTEIN 100F"/>
    <property type="match status" value="1"/>
</dbReference>
<dbReference type="GO" id="GO:0016477">
    <property type="term" value="P:cell migration"/>
    <property type="evidence" value="ECO:0007669"/>
    <property type="project" value="TreeGrafter"/>
</dbReference>
<accession>N6U2A1</accession>
<dbReference type="GO" id="GO:0005096">
    <property type="term" value="F:GTPase activator activity"/>
    <property type="evidence" value="ECO:0007669"/>
    <property type="project" value="TreeGrafter"/>
</dbReference>
<feature type="compositionally biased region" description="Low complexity" evidence="1">
    <location>
        <begin position="121"/>
        <end position="145"/>
    </location>
</feature>
<organism evidence="2">
    <name type="scientific">Dendroctonus ponderosae</name>
    <name type="common">Mountain pine beetle</name>
    <dbReference type="NCBI Taxonomy" id="77166"/>
    <lineage>
        <taxon>Eukaryota</taxon>
        <taxon>Metazoa</taxon>
        <taxon>Ecdysozoa</taxon>
        <taxon>Arthropoda</taxon>
        <taxon>Hexapoda</taxon>
        <taxon>Insecta</taxon>
        <taxon>Pterygota</taxon>
        <taxon>Neoptera</taxon>
        <taxon>Endopterygota</taxon>
        <taxon>Coleoptera</taxon>
        <taxon>Polyphaga</taxon>
        <taxon>Cucujiformia</taxon>
        <taxon>Curculionidae</taxon>
        <taxon>Scolytinae</taxon>
        <taxon>Dendroctonus</taxon>
    </lineage>
</organism>
<evidence type="ECO:0000256" key="1">
    <source>
        <dbReference type="SAM" id="MobiDB-lite"/>
    </source>
</evidence>
<dbReference type="HOGENOM" id="CLU_1236192_0_0_1"/>
<dbReference type="InterPro" id="IPR008936">
    <property type="entry name" value="Rho_GTPase_activation_prot"/>
</dbReference>
<dbReference type="Gene3D" id="1.10.555.10">
    <property type="entry name" value="Rho GTPase activation protein"/>
    <property type="match status" value="1"/>
</dbReference>
<dbReference type="PROSITE" id="PS50238">
    <property type="entry name" value="RHOGAP"/>
    <property type="match status" value="1"/>
</dbReference>
<dbReference type="Pfam" id="PF00620">
    <property type="entry name" value="RhoGAP"/>
    <property type="match status" value="1"/>
</dbReference>
<sequence>MFKKEKKPRVATVVRHSSAVLTKIALGTGLGDNEPGKLATATLIFLMDHLALVVSASDRNKMNAQNLATALAPPLMLQSGESAPPTATKPHELDYQQPISVLRYLLQIWPTPKPHSDRSARQAARAAGSVSSSSSLSSLGPVAAARPTATGPITPDTRKLIGCWPGGAEFKGRGHRFQGQSAASKGPYRPLSPRVGAASPGQQASSASPAPLKPRHVIVSSPGE</sequence>
<reference evidence="2" key="1">
    <citation type="journal article" date="2013" name="Genome Biol.">
        <title>Draft genome of the mountain pine beetle, Dendroctonus ponderosae Hopkins, a major forest pest.</title>
        <authorList>
            <person name="Keeling C.I."/>
            <person name="Yuen M.M."/>
            <person name="Liao N.Y."/>
            <person name="Docking T.R."/>
            <person name="Chan S.K."/>
            <person name="Taylor G.A."/>
            <person name="Palmquist D.L."/>
            <person name="Jackman S.D."/>
            <person name="Nguyen A."/>
            <person name="Li M."/>
            <person name="Henderson H."/>
            <person name="Janes J.K."/>
            <person name="Zhao Y."/>
            <person name="Pandoh P."/>
            <person name="Moore R."/>
            <person name="Sperling F.A."/>
            <person name="Huber D.P."/>
            <person name="Birol I."/>
            <person name="Jones S.J."/>
            <person name="Bohlmann J."/>
        </authorList>
    </citation>
    <scope>NUCLEOTIDE SEQUENCE</scope>
</reference>
<dbReference type="GO" id="GO:0046578">
    <property type="term" value="P:regulation of Ras protein signal transduction"/>
    <property type="evidence" value="ECO:0007669"/>
    <property type="project" value="TreeGrafter"/>
</dbReference>
<dbReference type="EMBL" id="KB741006">
    <property type="protein sequence ID" value="ENN75670.1"/>
    <property type="molecule type" value="Genomic_DNA"/>
</dbReference>
<dbReference type="SUPFAM" id="SSF48350">
    <property type="entry name" value="GTPase activation domain, GAP"/>
    <property type="match status" value="1"/>
</dbReference>
<dbReference type="PANTHER" id="PTHR46150:SF3">
    <property type="entry name" value="RHO GTPASE-ACTIVATING PROTEIN 100F"/>
    <property type="match status" value="1"/>
</dbReference>
<dbReference type="GO" id="GO:0097060">
    <property type="term" value="C:synaptic membrane"/>
    <property type="evidence" value="ECO:0007669"/>
    <property type="project" value="TreeGrafter"/>
</dbReference>
<name>N6U2A1_DENPD</name>
<gene>
    <name evidence="2" type="ORF">YQE_07768</name>
</gene>
<feature type="region of interest" description="Disordered" evidence="1">
    <location>
        <begin position="113"/>
        <end position="224"/>
    </location>
</feature>
<dbReference type="GO" id="GO:0030030">
    <property type="term" value="P:cell projection organization"/>
    <property type="evidence" value="ECO:0007669"/>
    <property type="project" value="TreeGrafter"/>
</dbReference>
<dbReference type="InterPro" id="IPR000198">
    <property type="entry name" value="RhoGAP_dom"/>
</dbReference>
<protein>
    <submittedName>
        <fullName evidence="2">Uncharacterized protein</fullName>
    </submittedName>
</protein>
<evidence type="ECO:0000313" key="2">
    <source>
        <dbReference type="EMBL" id="ENN75670.1"/>
    </source>
</evidence>
<dbReference type="GO" id="GO:0007165">
    <property type="term" value="P:signal transduction"/>
    <property type="evidence" value="ECO:0007669"/>
    <property type="project" value="InterPro"/>
</dbReference>
<dbReference type="InterPro" id="IPR052118">
    <property type="entry name" value="Rho-GAP_regulator"/>
</dbReference>
<dbReference type="OrthoDB" id="120383at2759"/>
<feature type="compositionally biased region" description="Low complexity" evidence="1">
    <location>
        <begin position="196"/>
        <end position="210"/>
    </location>
</feature>
<feature type="non-terminal residue" evidence="2">
    <location>
        <position position="1"/>
    </location>
</feature>
<proteinExistence type="predicted"/>
<dbReference type="AlphaFoldDB" id="N6U2A1"/>